<evidence type="ECO:0000313" key="2">
    <source>
        <dbReference type="Proteomes" id="UP000562045"/>
    </source>
</evidence>
<reference evidence="1 2" key="1">
    <citation type="submission" date="2020-07" db="EMBL/GenBank/DDBJ databases">
        <title>Sequencing the genomes of 1000 actinobacteria strains.</title>
        <authorList>
            <person name="Klenk H.-P."/>
        </authorList>
    </citation>
    <scope>NUCLEOTIDE SEQUENCE [LARGE SCALE GENOMIC DNA]</scope>
    <source>
        <strain evidence="1 2">DSM 15131</strain>
    </source>
</reference>
<protein>
    <submittedName>
        <fullName evidence="1">Uncharacterized protein</fullName>
    </submittedName>
</protein>
<dbReference type="EMBL" id="JACBZM010000001">
    <property type="protein sequence ID" value="NYI47646.1"/>
    <property type="molecule type" value="Genomic_DNA"/>
</dbReference>
<evidence type="ECO:0000313" key="1">
    <source>
        <dbReference type="EMBL" id="NYI47646.1"/>
    </source>
</evidence>
<name>A0A7Y9ZMM1_9ACTN</name>
<dbReference type="Proteomes" id="UP000562045">
    <property type="component" value="Unassembled WGS sequence"/>
</dbReference>
<gene>
    <name evidence="1" type="ORF">BJ993_004726</name>
</gene>
<dbReference type="AlphaFoldDB" id="A0A7Y9ZMM1"/>
<sequence length="392" mass="43600">MTQFDPYAKPLPISEPDPQSLQQLIFGNEEEEAYRKVRARKRAEERYAEEHREHFAGVAGRSLRDLHLCPPPDIEWTIEKLAARGSIVFALGTFKSGKSSLVVNLLRSLADGAAFLGTYPVRQVNGKIGYFDFEMGIAETYDRLRRIGCANDEKVLVYDLVAAGFDLMADSSYEWIRSEINAAGLEIIVLDALRHIAKKKDGNNDSEIQAIFTRLERLRKDCSSLEDIFIPAHTAKGDSARPGDDISVLGSAAWDGGAQYRWGSYRTRTKEGWRYSFCLLPSRRTDPEAARPRDLSMDENGVLSLGAAGDAVANERKRTQEARRSSITAFVSANEPTSKNKIHAAVGGGRVETLALISSMHGNDLWIDESERTPKVWTFQSFVNKPRGATGL</sequence>
<comment type="caution">
    <text evidence="1">The sequence shown here is derived from an EMBL/GenBank/DDBJ whole genome shotgun (WGS) entry which is preliminary data.</text>
</comment>
<dbReference type="Pfam" id="PF13481">
    <property type="entry name" value="AAA_25"/>
    <property type="match status" value="1"/>
</dbReference>
<dbReference type="RefSeq" id="WP_179651690.1">
    <property type="nucleotide sequence ID" value="NZ_JACBZM010000001.1"/>
</dbReference>
<organism evidence="1 2">
    <name type="scientific">Nocardioides aromaticivorans</name>
    <dbReference type="NCBI Taxonomy" id="200618"/>
    <lineage>
        <taxon>Bacteria</taxon>
        <taxon>Bacillati</taxon>
        <taxon>Actinomycetota</taxon>
        <taxon>Actinomycetes</taxon>
        <taxon>Propionibacteriales</taxon>
        <taxon>Nocardioidaceae</taxon>
        <taxon>Nocardioides</taxon>
    </lineage>
</organism>
<accession>A0A7Y9ZMM1</accession>
<dbReference type="Gene3D" id="3.40.50.300">
    <property type="entry name" value="P-loop containing nucleotide triphosphate hydrolases"/>
    <property type="match status" value="1"/>
</dbReference>
<dbReference type="SUPFAM" id="SSF52540">
    <property type="entry name" value="P-loop containing nucleoside triphosphate hydrolases"/>
    <property type="match status" value="1"/>
</dbReference>
<proteinExistence type="predicted"/>
<dbReference type="InterPro" id="IPR027417">
    <property type="entry name" value="P-loop_NTPase"/>
</dbReference>